<dbReference type="Gene3D" id="1.25.40.10">
    <property type="entry name" value="Tetratricopeptide repeat domain"/>
    <property type="match status" value="1"/>
</dbReference>
<name>A0A2V5J2Q4_9EURO</name>
<dbReference type="EMBL" id="KZ825502">
    <property type="protein sequence ID" value="PYI31487.1"/>
    <property type="molecule type" value="Genomic_DNA"/>
</dbReference>
<sequence length="159" mass="18132">MSRYYLTRGDAQFTLSRHQDAKHSYGLSLAALEHEEIIAPGSQTADEEADLVVLTQLKLADVYTKEGQFKKAHDALRETITHFEARDSKDGQIQYARALHRQSVIYGLQRNERLRKVKMAAAKQALENVQEEAGDDVLASFFGKVMLRRRRLNDLSIWG</sequence>
<organism evidence="1 2">
    <name type="scientific">Aspergillus indologenus CBS 114.80</name>
    <dbReference type="NCBI Taxonomy" id="1450541"/>
    <lineage>
        <taxon>Eukaryota</taxon>
        <taxon>Fungi</taxon>
        <taxon>Dikarya</taxon>
        <taxon>Ascomycota</taxon>
        <taxon>Pezizomycotina</taxon>
        <taxon>Eurotiomycetes</taxon>
        <taxon>Eurotiomycetidae</taxon>
        <taxon>Eurotiales</taxon>
        <taxon>Aspergillaceae</taxon>
        <taxon>Aspergillus</taxon>
        <taxon>Aspergillus subgen. Circumdati</taxon>
    </lineage>
</organism>
<evidence type="ECO:0000313" key="1">
    <source>
        <dbReference type="EMBL" id="PYI31487.1"/>
    </source>
</evidence>
<evidence type="ECO:0000313" key="2">
    <source>
        <dbReference type="Proteomes" id="UP000248817"/>
    </source>
</evidence>
<accession>A0A2V5J2Q4</accession>
<dbReference type="InterPro" id="IPR011990">
    <property type="entry name" value="TPR-like_helical_dom_sf"/>
</dbReference>
<keyword evidence="2" id="KW-1185">Reference proteome</keyword>
<protein>
    <recommendedName>
        <fullName evidence="3">MalT-like TPR region domain-containing protein</fullName>
    </recommendedName>
</protein>
<dbReference type="SUPFAM" id="SSF48452">
    <property type="entry name" value="TPR-like"/>
    <property type="match status" value="1"/>
</dbReference>
<proteinExistence type="predicted"/>
<dbReference type="AlphaFoldDB" id="A0A2V5J2Q4"/>
<gene>
    <name evidence="1" type="ORF">BP00DRAFT_173818</name>
</gene>
<reference evidence="1 2" key="1">
    <citation type="submission" date="2018-02" db="EMBL/GenBank/DDBJ databases">
        <title>The genomes of Aspergillus section Nigri reveals drivers in fungal speciation.</title>
        <authorList>
            <consortium name="DOE Joint Genome Institute"/>
            <person name="Vesth T.C."/>
            <person name="Nybo J."/>
            <person name="Theobald S."/>
            <person name="Brandl J."/>
            <person name="Frisvad J.C."/>
            <person name="Nielsen K.F."/>
            <person name="Lyhne E.K."/>
            <person name="Kogle M.E."/>
            <person name="Kuo A."/>
            <person name="Riley R."/>
            <person name="Clum A."/>
            <person name="Nolan M."/>
            <person name="Lipzen A."/>
            <person name="Salamov A."/>
            <person name="Henrissat B."/>
            <person name="Wiebenga A."/>
            <person name="De vries R.P."/>
            <person name="Grigoriev I.V."/>
            <person name="Mortensen U.H."/>
            <person name="Andersen M.R."/>
            <person name="Baker S.E."/>
        </authorList>
    </citation>
    <scope>NUCLEOTIDE SEQUENCE [LARGE SCALE GENOMIC DNA]</scope>
    <source>
        <strain evidence="1 2">CBS 114.80</strain>
    </source>
</reference>
<evidence type="ECO:0008006" key="3">
    <source>
        <dbReference type="Google" id="ProtNLM"/>
    </source>
</evidence>
<dbReference type="Proteomes" id="UP000248817">
    <property type="component" value="Unassembled WGS sequence"/>
</dbReference>